<feature type="transmembrane region" description="Helical" evidence="6">
    <location>
        <begin position="346"/>
        <end position="370"/>
    </location>
</feature>
<protein>
    <recommendedName>
        <fullName evidence="6">Protein DETOXIFICATION</fullName>
    </recommendedName>
    <alternativeName>
        <fullName evidence="6">Multidrug and toxic compound extrusion protein</fullName>
    </alternativeName>
</protein>
<feature type="transmembrane region" description="Helical" evidence="6">
    <location>
        <begin position="382"/>
        <end position="403"/>
    </location>
</feature>
<feature type="transmembrane region" description="Helical" evidence="6">
    <location>
        <begin position="193"/>
        <end position="212"/>
    </location>
</feature>
<dbReference type="InterPro" id="IPR002528">
    <property type="entry name" value="MATE_fam"/>
</dbReference>
<sequence>MRSNNGGATPLLVAEGGVHGGGKSVKEEKLWFERIVDVKEAKDQILYSLPMILTNVFYYLIPIVSVMFAGHLGQIQLAGSNLANSWATVTGFAFMMGLSGALETLCGQGFGAKVYQVLGIYLQASCIVSIVFSIMISIIWWFTEPILMLLHQSPEISKEAAVYMRFLIPGIFAYGVLQNILRFLQTQSVVLPLILFSLVSLVLHCGLSYLLVHCTTLGYKGAPLATSITFWLSVVILMIYVTNSKKFVHTWRGLSKDSFCYILTTLKLSLPSAAMVCLEYWAFEILVFLAGIMPNSEATTSLIAMCVNTEAIAYMFAYGLSAAGSTRVSNELGAGRTNEAKHAMGVTLKLSVILAGVVIVGLSLGHNIWAGFFSGSSTIIETYASMTPLVCLSIFFDSIQGILSGVCRGCGWQQFAMYINLGTFYLIGMPIACLLAFQFHLDVKGLWMGLICGLMAQSSSLYLITRLKKWTTLELSPDDNGYSVLA</sequence>
<feature type="transmembrane region" description="Helical" evidence="6">
    <location>
        <begin position="445"/>
        <end position="464"/>
    </location>
</feature>
<feature type="transmembrane region" description="Helical" evidence="6">
    <location>
        <begin position="415"/>
        <end position="439"/>
    </location>
</feature>
<dbReference type="CDD" id="cd13132">
    <property type="entry name" value="MATE_eukaryotic"/>
    <property type="match status" value="1"/>
</dbReference>
<dbReference type="InterPro" id="IPR045069">
    <property type="entry name" value="MATE_euk"/>
</dbReference>
<evidence type="ECO:0000256" key="5">
    <source>
        <dbReference type="ARBA" id="ARBA00023136"/>
    </source>
</evidence>
<proteinExistence type="inferred from homology"/>
<dbReference type="NCBIfam" id="TIGR00797">
    <property type="entry name" value="matE"/>
    <property type="match status" value="1"/>
</dbReference>
<name>A0A9R0I700_SPIOL</name>
<dbReference type="Proteomes" id="UP000813463">
    <property type="component" value="Chromosome 4"/>
</dbReference>
<dbReference type="GO" id="GO:1990961">
    <property type="term" value="P:xenobiotic detoxification by transmembrane export across the plasma membrane"/>
    <property type="evidence" value="ECO:0007669"/>
    <property type="project" value="InterPro"/>
</dbReference>
<dbReference type="AlphaFoldDB" id="A0A9R0I700"/>
<dbReference type="GO" id="GO:0042910">
    <property type="term" value="F:xenobiotic transmembrane transporter activity"/>
    <property type="evidence" value="ECO:0007669"/>
    <property type="project" value="InterPro"/>
</dbReference>
<evidence type="ECO:0000256" key="3">
    <source>
        <dbReference type="ARBA" id="ARBA00022692"/>
    </source>
</evidence>
<evidence type="ECO:0000256" key="4">
    <source>
        <dbReference type="ARBA" id="ARBA00022989"/>
    </source>
</evidence>
<keyword evidence="4 6" id="KW-1133">Transmembrane helix</keyword>
<evidence type="ECO:0000256" key="6">
    <source>
        <dbReference type="RuleBase" id="RU004914"/>
    </source>
</evidence>
<feature type="transmembrane region" description="Helical" evidence="6">
    <location>
        <begin position="162"/>
        <end position="181"/>
    </location>
</feature>
<dbReference type="GO" id="GO:0015297">
    <property type="term" value="F:antiporter activity"/>
    <property type="evidence" value="ECO:0007669"/>
    <property type="project" value="InterPro"/>
</dbReference>
<evidence type="ECO:0000256" key="1">
    <source>
        <dbReference type="ARBA" id="ARBA00004141"/>
    </source>
</evidence>
<feature type="transmembrane region" description="Helical" evidence="6">
    <location>
        <begin position="302"/>
        <end position="325"/>
    </location>
</feature>
<accession>A0A9R0I700</accession>
<feature type="transmembrane region" description="Helical" evidence="6">
    <location>
        <begin position="261"/>
        <end position="282"/>
    </location>
</feature>
<keyword evidence="7" id="KW-1185">Reference proteome</keyword>
<dbReference type="OrthoDB" id="2126698at2759"/>
<comment type="subcellular location">
    <subcellularLocation>
        <location evidence="1">Membrane</location>
        <topology evidence="1">Multi-pass membrane protein</topology>
    </subcellularLocation>
</comment>
<evidence type="ECO:0000313" key="7">
    <source>
        <dbReference type="Proteomes" id="UP000813463"/>
    </source>
</evidence>
<dbReference type="GeneID" id="110783620"/>
<feature type="transmembrane region" description="Helical" evidence="6">
    <location>
        <begin position="85"/>
        <end position="106"/>
    </location>
</feature>
<dbReference type="RefSeq" id="XP_021843663.1">
    <property type="nucleotide sequence ID" value="XM_021987971.2"/>
</dbReference>
<dbReference type="PANTHER" id="PTHR11206">
    <property type="entry name" value="MULTIDRUG RESISTANCE PROTEIN"/>
    <property type="match status" value="1"/>
</dbReference>
<dbReference type="KEGG" id="soe:110783620"/>
<dbReference type="Pfam" id="PF01554">
    <property type="entry name" value="MatE"/>
    <property type="match status" value="2"/>
</dbReference>
<reference evidence="8" key="2">
    <citation type="submission" date="2025-08" db="UniProtKB">
        <authorList>
            <consortium name="RefSeq"/>
        </authorList>
    </citation>
    <scope>IDENTIFICATION</scope>
    <source>
        <tissue evidence="8">Leaf</tissue>
    </source>
</reference>
<feature type="transmembrane region" description="Helical" evidence="6">
    <location>
        <begin position="52"/>
        <end position="73"/>
    </location>
</feature>
<feature type="transmembrane region" description="Helical" evidence="6">
    <location>
        <begin position="118"/>
        <end position="142"/>
    </location>
</feature>
<evidence type="ECO:0000313" key="8">
    <source>
        <dbReference type="RefSeq" id="XP_021843663.1"/>
    </source>
</evidence>
<keyword evidence="5 6" id="KW-0472">Membrane</keyword>
<reference evidence="7" key="1">
    <citation type="journal article" date="2021" name="Nat. Commun.">
        <title>Genomic analyses provide insights into spinach domestication and the genetic basis of agronomic traits.</title>
        <authorList>
            <person name="Cai X."/>
            <person name="Sun X."/>
            <person name="Xu C."/>
            <person name="Sun H."/>
            <person name="Wang X."/>
            <person name="Ge C."/>
            <person name="Zhang Z."/>
            <person name="Wang Q."/>
            <person name="Fei Z."/>
            <person name="Jiao C."/>
            <person name="Wang Q."/>
        </authorList>
    </citation>
    <scope>NUCLEOTIDE SEQUENCE [LARGE SCALE GENOMIC DNA]</scope>
    <source>
        <strain evidence="7">cv. Varoflay</strain>
    </source>
</reference>
<gene>
    <name evidence="8" type="primary">LOC110783620</name>
</gene>
<comment type="similarity">
    <text evidence="2 6">Belongs to the multi antimicrobial extrusion (MATE) (TC 2.A.66.1) family.</text>
</comment>
<dbReference type="GO" id="GO:0016020">
    <property type="term" value="C:membrane"/>
    <property type="evidence" value="ECO:0000318"/>
    <property type="project" value="GO_Central"/>
</dbReference>
<evidence type="ECO:0000256" key="2">
    <source>
        <dbReference type="ARBA" id="ARBA00010199"/>
    </source>
</evidence>
<keyword evidence="3 6" id="KW-0812">Transmembrane</keyword>
<organism evidence="7 8">
    <name type="scientific">Spinacia oleracea</name>
    <name type="common">Spinach</name>
    <dbReference type="NCBI Taxonomy" id="3562"/>
    <lineage>
        <taxon>Eukaryota</taxon>
        <taxon>Viridiplantae</taxon>
        <taxon>Streptophyta</taxon>
        <taxon>Embryophyta</taxon>
        <taxon>Tracheophyta</taxon>
        <taxon>Spermatophyta</taxon>
        <taxon>Magnoliopsida</taxon>
        <taxon>eudicotyledons</taxon>
        <taxon>Gunneridae</taxon>
        <taxon>Pentapetalae</taxon>
        <taxon>Caryophyllales</taxon>
        <taxon>Chenopodiaceae</taxon>
        <taxon>Chenopodioideae</taxon>
        <taxon>Anserineae</taxon>
        <taxon>Spinacia</taxon>
    </lineage>
</organism>
<dbReference type="GO" id="GO:0022857">
    <property type="term" value="F:transmembrane transporter activity"/>
    <property type="evidence" value="ECO:0000318"/>
    <property type="project" value="GO_Central"/>
</dbReference>
<feature type="transmembrane region" description="Helical" evidence="6">
    <location>
        <begin position="224"/>
        <end position="241"/>
    </location>
</feature>